<dbReference type="OrthoDB" id="9797653at2"/>
<dbReference type="Gene3D" id="3.40.50.10540">
    <property type="entry name" value="Crotonobetainyl-coa:carnitine coa-transferase, domain 1"/>
    <property type="match status" value="1"/>
</dbReference>
<dbReference type="InterPro" id="IPR044855">
    <property type="entry name" value="CoA-Trfase_III_dom3_sf"/>
</dbReference>
<keyword evidence="2" id="KW-1185">Reference proteome</keyword>
<reference evidence="2" key="1">
    <citation type="submission" date="2016-10" db="EMBL/GenBank/DDBJ databases">
        <authorList>
            <person name="Varghese N."/>
            <person name="Submissions S."/>
        </authorList>
    </citation>
    <scope>NUCLEOTIDE SEQUENCE [LARGE SCALE GENOMIC DNA]</scope>
    <source>
        <strain evidence="2">DSM 44498</strain>
    </source>
</reference>
<dbReference type="Proteomes" id="UP000183561">
    <property type="component" value="Unassembled WGS sequence"/>
</dbReference>
<dbReference type="GO" id="GO:0003824">
    <property type="term" value="F:catalytic activity"/>
    <property type="evidence" value="ECO:0007669"/>
    <property type="project" value="InterPro"/>
</dbReference>
<gene>
    <name evidence="1" type="ORF">SAMN04490239_0138</name>
</gene>
<dbReference type="PANTHER" id="PTHR48228:SF5">
    <property type="entry name" value="ALPHA-METHYLACYL-COA RACEMASE"/>
    <property type="match status" value="1"/>
</dbReference>
<sequence>MSGPLGGVRVLVLSGMGPVPYVSMLLADMGAQVVRVVRPAHRMARALAQTDGLRDEYDVANRGVETTALDLKDPRGVETAQRLAAAADVFIEGYRPGVVERLGLGPAVVLGHNPAIVYARLTGYGQCGPRAQEAGHDINYVAQSGALHALARSGERPRPPINLLGDYAGGGAIGAFGIVCALLEATKSGRGQVVDVAMVDGVALLTAKLQGLRAAGLFSDEPGTNWIDSGAPFYDTYRCADGRYLAVGALEPDFYREFLAGLGADTTRWPDQNDRARWPHLRELIAATIVGRTRDEWESVYAGTDACVSAVLSFDEAAAAPHNAERGLYQRVGGVLQPAPAPRLARTPARRPSVPRTDQVAAADLLDAWAAPDLQSNNLLEELEVQQ</sequence>
<dbReference type="InterPro" id="IPR023606">
    <property type="entry name" value="CoA-Trfase_III_dom_1_sf"/>
</dbReference>
<dbReference type="Gene3D" id="3.30.60.110">
    <property type="match status" value="1"/>
</dbReference>
<dbReference type="InterPro" id="IPR050509">
    <property type="entry name" value="CoA-transferase_III"/>
</dbReference>
<protein>
    <submittedName>
        <fullName evidence="1">Alpha-methylacyl-CoA racemase</fullName>
    </submittedName>
</protein>
<dbReference type="Gene3D" id="3.30.1540.10">
    <property type="entry name" value="formyl-coa transferase, domain 3"/>
    <property type="match status" value="1"/>
</dbReference>
<evidence type="ECO:0000313" key="1">
    <source>
        <dbReference type="EMBL" id="SEB29732.1"/>
    </source>
</evidence>
<dbReference type="PANTHER" id="PTHR48228">
    <property type="entry name" value="SUCCINYL-COA--D-CITRAMALATE COA-TRANSFERASE"/>
    <property type="match status" value="1"/>
</dbReference>
<organism evidence="1 2">
    <name type="scientific">Rhodococcus koreensis</name>
    <dbReference type="NCBI Taxonomy" id="99653"/>
    <lineage>
        <taxon>Bacteria</taxon>
        <taxon>Bacillati</taxon>
        <taxon>Actinomycetota</taxon>
        <taxon>Actinomycetes</taxon>
        <taxon>Mycobacteriales</taxon>
        <taxon>Nocardiaceae</taxon>
        <taxon>Rhodococcus</taxon>
    </lineage>
</organism>
<dbReference type="Pfam" id="PF02515">
    <property type="entry name" value="CoA_transf_3"/>
    <property type="match status" value="1"/>
</dbReference>
<evidence type="ECO:0000313" key="2">
    <source>
        <dbReference type="Proteomes" id="UP000183561"/>
    </source>
</evidence>
<dbReference type="SUPFAM" id="SSF89796">
    <property type="entry name" value="CoA-transferase family III (CaiB/BaiF)"/>
    <property type="match status" value="1"/>
</dbReference>
<accession>A0A1H4I8X3</accession>
<dbReference type="EMBL" id="FNSV01000001">
    <property type="protein sequence ID" value="SEB29732.1"/>
    <property type="molecule type" value="Genomic_DNA"/>
</dbReference>
<dbReference type="RefSeq" id="WP_072950097.1">
    <property type="nucleotide sequence ID" value="NZ_FNSV01000001.1"/>
</dbReference>
<dbReference type="AlphaFoldDB" id="A0A1H4I8X3"/>
<dbReference type="InterPro" id="IPR003673">
    <property type="entry name" value="CoA-Trfase_fam_III"/>
</dbReference>
<name>A0A1H4I8X3_9NOCA</name>
<proteinExistence type="predicted"/>